<feature type="binding site" evidence="8">
    <location>
        <position position="330"/>
    </location>
    <ligand>
        <name>substrate</name>
    </ligand>
</feature>
<keyword evidence="3 8" id="KW-0819">tRNA processing</keyword>
<comment type="catalytic activity">
    <reaction evidence="7 8">
        <text>L-threonylcarbamoyladenylate + adenosine(37) in tRNA = N(6)-L-threonylcarbamoyladenosine(37) in tRNA + AMP + H(+)</text>
        <dbReference type="Rhea" id="RHEA:37059"/>
        <dbReference type="Rhea" id="RHEA-COMP:10162"/>
        <dbReference type="Rhea" id="RHEA-COMP:10163"/>
        <dbReference type="ChEBI" id="CHEBI:15378"/>
        <dbReference type="ChEBI" id="CHEBI:73682"/>
        <dbReference type="ChEBI" id="CHEBI:74411"/>
        <dbReference type="ChEBI" id="CHEBI:74418"/>
        <dbReference type="ChEBI" id="CHEBI:456215"/>
        <dbReference type="EC" id="2.3.1.234"/>
    </reaction>
</comment>
<dbReference type="PANTHER" id="PTHR11735">
    <property type="entry name" value="TRNA N6-ADENOSINE THREONYLCARBAMOYLTRANSFERASE"/>
    <property type="match status" value="1"/>
</dbReference>
<evidence type="ECO:0000256" key="8">
    <source>
        <dbReference type="HAMAP-Rule" id="MF_01445"/>
    </source>
</evidence>
<dbReference type="NCBIfam" id="TIGR01575">
    <property type="entry name" value="rimI"/>
    <property type="match status" value="1"/>
</dbReference>
<keyword evidence="1 8" id="KW-0963">Cytoplasm</keyword>
<feature type="binding site" evidence="8">
    <location>
        <position position="334"/>
    </location>
    <ligand>
        <name>substrate</name>
    </ligand>
</feature>
<dbReference type="Gene3D" id="3.30.420.40">
    <property type="match status" value="2"/>
</dbReference>
<dbReference type="Pfam" id="PF00814">
    <property type="entry name" value="TsaD"/>
    <property type="match status" value="1"/>
</dbReference>
<dbReference type="AlphaFoldDB" id="A0A233V395"/>
<dbReference type="NCBIfam" id="TIGR03723">
    <property type="entry name" value="T6A_TsaD_YgjD"/>
    <property type="match status" value="1"/>
</dbReference>
<evidence type="ECO:0000256" key="6">
    <source>
        <dbReference type="ARBA" id="ARBA00023315"/>
    </source>
</evidence>
<keyword evidence="5 8" id="KW-0408">Iron</keyword>
<organism evidence="10 11">
    <name type="scientific">Finegoldia magna</name>
    <name type="common">Peptostreptococcus magnus</name>
    <dbReference type="NCBI Taxonomy" id="1260"/>
    <lineage>
        <taxon>Bacteria</taxon>
        <taxon>Bacillati</taxon>
        <taxon>Bacillota</taxon>
        <taxon>Tissierellia</taxon>
        <taxon>Tissierellales</taxon>
        <taxon>Peptoniphilaceae</taxon>
        <taxon>Finegoldia</taxon>
    </lineage>
</organism>
<dbReference type="GO" id="GO:0005737">
    <property type="term" value="C:cytoplasm"/>
    <property type="evidence" value="ECO:0007669"/>
    <property type="project" value="UniProtKB-SubCell"/>
</dbReference>
<evidence type="ECO:0000256" key="1">
    <source>
        <dbReference type="ARBA" id="ARBA00022490"/>
    </source>
</evidence>
<comment type="subcellular location">
    <subcellularLocation>
        <location evidence="8">Cytoplasm</location>
    </subcellularLocation>
</comment>
<evidence type="ECO:0000256" key="2">
    <source>
        <dbReference type="ARBA" id="ARBA00022679"/>
    </source>
</evidence>
<comment type="caution">
    <text evidence="10">The sequence shown here is derived from an EMBL/GenBank/DDBJ whole genome shotgun (WGS) entry which is preliminary data.</text>
</comment>
<keyword evidence="6 8" id="KW-0012">Acyltransferase</keyword>
<feature type="binding site" evidence="8">
    <location>
        <begin position="284"/>
        <end position="288"/>
    </location>
    <ligand>
        <name>substrate</name>
    </ligand>
</feature>
<comment type="cofactor">
    <cofactor evidence="8">
        <name>Fe(2+)</name>
        <dbReference type="ChEBI" id="CHEBI:29033"/>
    </cofactor>
    <text evidence="8">Binds 1 Fe(2+) ion per subunit.</text>
</comment>
<dbReference type="PROSITE" id="PS01016">
    <property type="entry name" value="GLYCOPROTEASE"/>
    <property type="match status" value="1"/>
</dbReference>
<feature type="binding site" evidence="8">
    <location>
        <position position="424"/>
    </location>
    <ligand>
        <name>substrate</name>
    </ligand>
</feature>
<evidence type="ECO:0000256" key="7">
    <source>
        <dbReference type="ARBA" id="ARBA00048117"/>
    </source>
</evidence>
<reference evidence="11" key="1">
    <citation type="submission" date="2017-04" db="EMBL/GenBank/DDBJ databases">
        <title>Finegoldia magna isolated from orthopedic joint implant-associated infections.</title>
        <authorList>
            <person name="Bjorklund S."/>
            <person name="Bruggemann H."/>
            <person name="Jensen A."/>
            <person name="Hellmark B."/>
            <person name="Soderquist B."/>
        </authorList>
    </citation>
    <scope>NUCLEOTIDE SEQUENCE [LARGE SCALE GENOMIC DNA]</scope>
    <source>
        <strain evidence="11">CCUG 54800</strain>
    </source>
</reference>
<evidence type="ECO:0000259" key="9">
    <source>
        <dbReference type="PROSITE" id="PS51186"/>
    </source>
</evidence>
<feature type="binding site" evidence="8">
    <location>
        <position position="317"/>
    </location>
    <ligand>
        <name>substrate</name>
    </ligand>
</feature>
<evidence type="ECO:0000256" key="4">
    <source>
        <dbReference type="ARBA" id="ARBA00022723"/>
    </source>
</evidence>
<dbReference type="PROSITE" id="PS51186">
    <property type="entry name" value="GNAT"/>
    <property type="match status" value="1"/>
</dbReference>
<dbReference type="Pfam" id="PF00583">
    <property type="entry name" value="Acetyltransf_1"/>
    <property type="match status" value="1"/>
</dbReference>
<keyword evidence="4 8" id="KW-0479">Metal-binding</keyword>
<comment type="similarity">
    <text evidence="8">Belongs to the KAE1 / TsaD family.</text>
</comment>
<dbReference type="EC" id="2.3.1.234" evidence="8"/>
<feature type="binding site" evidence="8">
    <location>
        <position position="452"/>
    </location>
    <ligand>
        <name>Fe cation</name>
        <dbReference type="ChEBI" id="CHEBI:24875"/>
    </ligand>
</feature>
<dbReference type="GO" id="GO:0061711">
    <property type="term" value="F:tRNA N(6)-L-threonylcarbamoyladenine synthase activity"/>
    <property type="evidence" value="ECO:0007669"/>
    <property type="project" value="UniProtKB-EC"/>
</dbReference>
<dbReference type="InterPro" id="IPR022450">
    <property type="entry name" value="TsaD"/>
</dbReference>
<dbReference type="InterPro" id="IPR000182">
    <property type="entry name" value="GNAT_dom"/>
</dbReference>
<name>A0A233V395_FINMA</name>
<feature type="binding site" evidence="8">
    <location>
        <position position="261"/>
    </location>
    <ligand>
        <name>Fe cation</name>
        <dbReference type="ChEBI" id="CHEBI:24875"/>
    </ligand>
</feature>
<sequence length="483" mass="53982">MIIRQMDSFDLDDVVEIERESFSDAWSKIGYEACLKNECNHYFVGEKEGKIVGIIGFSIVVDEAELQTISVKKSCRNCGIATEFIKFMLDFCKKKNVKNIFLEVRESNFEAINLYTKFGFQKNGRINGYYETPKEDALRMMLNMDDIKENIITLAIETSCDETSVAIVKNGREVLSNVISSQIDVHKRYGGVVPEVASRLHLEVMNSILQQSLDEAGLSLKDIDVICVTKGPGLIGALLVGISCAKSLSYCLKKPLVGVNHMQGHICANYISHKELEPPFISLVVSGGHTYLIDVVDYQYYEIIGSTRDDACGESYDKVARALGLEYPGGPVIDRLAKQGNPTAIDFPRVMLEKDSYDFSFSGLKTAVLNYLNNKNQKNEEIIKEDVAASFQEAVIDVLVEKSFRLLEEKNQKTFVLSGGVAANSRLKERVLEKAEEKGIQVYFPDKILCTDNAAMIATAGYYDYINGKQDGLDLKVYPNLEL</sequence>
<evidence type="ECO:0000256" key="3">
    <source>
        <dbReference type="ARBA" id="ARBA00022694"/>
    </source>
</evidence>
<dbReference type="InterPro" id="IPR043129">
    <property type="entry name" value="ATPase_NBD"/>
</dbReference>
<gene>
    <name evidence="8" type="primary">tsaD</name>
    <name evidence="10" type="ORF">B9N49_06755</name>
</gene>
<dbReference type="InterPro" id="IPR016181">
    <property type="entry name" value="Acyl_CoA_acyltransferase"/>
</dbReference>
<dbReference type="PRINTS" id="PR00789">
    <property type="entry name" value="OSIALOPTASE"/>
</dbReference>
<dbReference type="FunFam" id="3.30.420.40:FF:000040">
    <property type="entry name" value="tRNA N6-adenosine threonylcarbamoyltransferase"/>
    <property type="match status" value="1"/>
</dbReference>
<protein>
    <recommendedName>
        <fullName evidence="8">tRNA N6-adenosine threonylcarbamoyltransferase</fullName>
        <ecNumber evidence="8">2.3.1.234</ecNumber>
    </recommendedName>
    <alternativeName>
        <fullName evidence="8">N6-L-threonylcarbamoyladenine synthase</fullName>
        <shortName evidence="8">t(6)A synthase</shortName>
    </alternativeName>
    <alternativeName>
        <fullName evidence="8">t(6)A37 threonylcarbamoyladenosine biosynthesis protein TsaD</fullName>
    </alternativeName>
    <alternativeName>
        <fullName evidence="8">tRNA threonylcarbamoyladenosine biosynthesis protein TsaD</fullName>
    </alternativeName>
</protein>
<feature type="binding site" evidence="8">
    <location>
        <position position="265"/>
    </location>
    <ligand>
        <name>Fe cation</name>
        <dbReference type="ChEBI" id="CHEBI:24875"/>
    </ligand>
</feature>
<dbReference type="EMBL" id="NDYC01000031">
    <property type="protein sequence ID" value="OXZ26855.1"/>
    <property type="molecule type" value="Genomic_DNA"/>
</dbReference>
<dbReference type="NCBIfam" id="TIGR00329">
    <property type="entry name" value="gcp_kae1"/>
    <property type="match status" value="1"/>
</dbReference>
<evidence type="ECO:0000256" key="5">
    <source>
        <dbReference type="ARBA" id="ARBA00023004"/>
    </source>
</evidence>
<dbReference type="HAMAP" id="MF_01445">
    <property type="entry name" value="TsaD"/>
    <property type="match status" value="1"/>
</dbReference>
<keyword evidence="2 8" id="KW-0808">Transferase</keyword>
<dbReference type="GO" id="GO:0008080">
    <property type="term" value="F:N-acetyltransferase activity"/>
    <property type="evidence" value="ECO:0007669"/>
    <property type="project" value="InterPro"/>
</dbReference>
<dbReference type="SUPFAM" id="SSF55729">
    <property type="entry name" value="Acyl-CoA N-acyltransferases (Nat)"/>
    <property type="match status" value="1"/>
</dbReference>
<dbReference type="Gene3D" id="3.40.630.30">
    <property type="match status" value="1"/>
</dbReference>
<dbReference type="Proteomes" id="UP000215413">
    <property type="component" value="Unassembled WGS sequence"/>
</dbReference>
<accession>A0A233V395</accession>
<evidence type="ECO:0000313" key="11">
    <source>
        <dbReference type="Proteomes" id="UP000215413"/>
    </source>
</evidence>
<dbReference type="SUPFAM" id="SSF53067">
    <property type="entry name" value="Actin-like ATPase domain"/>
    <property type="match status" value="2"/>
</dbReference>
<dbReference type="FunFam" id="3.30.420.40:FF:000012">
    <property type="entry name" value="tRNA N6-adenosine threonylcarbamoyltransferase"/>
    <property type="match status" value="1"/>
</dbReference>
<dbReference type="InterPro" id="IPR017861">
    <property type="entry name" value="KAE1/TsaD"/>
</dbReference>
<dbReference type="CDD" id="cd04301">
    <property type="entry name" value="NAT_SF"/>
    <property type="match status" value="1"/>
</dbReference>
<dbReference type="PANTHER" id="PTHR11735:SF6">
    <property type="entry name" value="TRNA N6-ADENOSINE THREONYLCARBAMOYLTRANSFERASE, MITOCHONDRIAL"/>
    <property type="match status" value="1"/>
</dbReference>
<dbReference type="CDD" id="cd24133">
    <property type="entry name" value="ASKHA_NBD_TsaD_bac"/>
    <property type="match status" value="1"/>
</dbReference>
<dbReference type="InterPro" id="IPR000905">
    <property type="entry name" value="Gcp-like_dom"/>
</dbReference>
<feature type="domain" description="N-acetyltransferase" evidence="9">
    <location>
        <begin position="1"/>
        <end position="145"/>
    </location>
</feature>
<dbReference type="InterPro" id="IPR006464">
    <property type="entry name" value="AcTrfase_RimI/Ard1"/>
</dbReference>
<evidence type="ECO:0000313" key="10">
    <source>
        <dbReference type="EMBL" id="OXZ26855.1"/>
    </source>
</evidence>
<dbReference type="InterPro" id="IPR017860">
    <property type="entry name" value="Peptidase_M22_CS"/>
</dbReference>
<proteinExistence type="inferred from homology"/>
<comment type="function">
    <text evidence="8">Required for the formation of a threonylcarbamoyl group on adenosine at position 37 (t(6)A37) in tRNAs that read codons beginning with adenine. Is involved in the transfer of the threonylcarbamoyl moiety of threonylcarbamoyl-AMP (TC-AMP) to the N6 group of A37, together with TsaE and TsaB. TsaD likely plays a direct catalytic role in this reaction.</text>
</comment>
<dbReference type="GO" id="GO:0005506">
    <property type="term" value="F:iron ion binding"/>
    <property type="evidence" value="ECO:0007669"/>
    <property type="project" value="UniProtKB-UniRule"/>
</dbReference>
<dbReference type="GO" id="GO:0002949">
    <property type="term" value="P:tRNA threonylcarbamoyladenosine modification"/>
    <property type="evidence" value="ECO:0007669"/>
    <property type="project" value="UniProtKB-UniRule"/>
</dbReference>